<proteinExistence type="predicted"/>
<dbReference type="EMBL" id="JAUE01000003">
    <property type="protein sequence ID" value="KIS19625.1"/>
    <property type="molecule type" value="Genomic_DNA"/>
</dbReference>
<organism evidence="2 3">
    <name type="scientific">Streptococcus equi subsp. zooepidemicus Sz4is</name>
    <dbReference type="NCBI Taxonomy" id="1381082"/>
    <lineage>
        <taxon>Bacteria</taxon>
        <taxon>Bacillati</taxon>
        <taxon>Bacillota</taxon>
        <taxon>Bacilli</taxon>
        <taxon>Lactobacillales</taxon>
        <taxon>Streptococcaceae</taxon>
        <taxon>Streptococcus</taxon>
    </lineage>
</organism>
<keyword evidence="1" id="KW-0732">Signal</keyword>
<evidence type="ECO:0008006" key="4">
    <source>
        <dbReference type="Google" id="ProtNLM"/>
    </source>
</evidence>
<protein>
    <recommendedName>
        <fullName evidence="4">Bacteriocin</fullName>
    </recommendedName>
</protein>
<reference evidence="2 3" key="1">
    <citation type="submission" date="2013-11" db="EMBL/GenBank/DDBJ databases">
        <authorList>
            <person name="da Piedade I."/>
            <person name="Tang M.H.E."/>
            <person name="Bojesen A.M."/>
        </authorList>
    </citation>
    <scope>NUCLEOTIDE SEQUENCE [LARGE SCALE GENOMIC DNA]</scope>
    <source>
        <strain evidence="2 3">Sz4is</strain>
    </source>
</reference>
<name>A0AAW3GPZ7_STRSZ</name>
<dbReference type="RefSeq" id="WP_021320244.1">
    <property type="nucleotide sequence ID" value="NZ_JAUE01000003.1"/>
</dbReference>
<dbReference type="AlphaFoldDB" id="A0AAW3GPZ7"/>
<evidence type="ECO:0000313" key="3">
    <source>
        <dbReference type="Proteomes" id="UP000032278"/>
    </source>
</evidence>
<evidence type="ECO:0000256" key="1">
    <source>
        <dbReference type="SAM" id="SignalP"/>
    </source>
</evidence>
<feature type="signal peptide" evidence="1">
    <location>
        <begin position="1"/>
        <end position="19"/>
    </location>
</feature>
<gene>
    <name evidence="2" type="ORF">AT55_01632</name>
</gene>
<feature type="chain" id="PRO_5043475598" description="Bacteriocin" evidence="1">
    <location>
        <begin position="20"/>
        <end position="94"/>
    </location>
</feature>
<accession>A0AAW3GPZ7</accession>
<evidence type="ECO:0000313" key="2">
    <source>
        <dbReference type="EMBL" id="KIS19625.1"/>
    </source>
</evidence>
<dbReference type="Proteomes" id="UP000032278">
    <property type="component" value="Unassembled WGS sequence"/>
</dbReference>
<sequence length="94" mass="10835">MKRLKTLCFLAAAITLTLAPVSTSQTQPQTVYASAVVKDYCTNIHKEGEYCSGDSGRYYNTVSSSHHRSLKSSFVKWFSDWFDIIWYTVNSWFY</sequence>
<comment type="caution">
    <text evidence="2">The sequence shown here is derived from an EMBL/GenBank/DDBJ whole genome shotgun (WGS) entry which is preliminary data.</text>
</comment>